<organism evidence="2">
    <name type="scientific">Amorphochlora amoebiformis</name>
    <dbReference type="NCBI Taxonomy" id="1561963"/>
    <lineage>
        <taxon>Eukaryota</taxon>
        <taxon>Sar</taxon>
        <taxon>Rhizaria</taxon>
        <taxon>Cercozoa</taxon>
        <taxon>Chlorarachniophyceae</taxon>
        <taxon>Amorphochlora</taxon>
    </lineage>
</organism>
<feature type="region of interest" description="Disordered" evidence="1">
    <location>
        <begin position="273"/>
        <end position="338"/>
    </location>
</feature>
<dbReference type="AlphaFoldDB" id="A0A7S0CXX8"/>
<evidence type="ECO:0000313" key="2">
    <source>
        <dbReference type="EMBL" id="CAD8437535.1"/>
    </source>
</evidence>
<protein>
    <submittedName>
        <fullName evidence="2">Uncharacterized protein</fullName>
    </submittedName>
</protein>
<accession>A0A7S0CXX8</accession>
<reference evidence="2" key="1">
    <citation type="submission" date="2021-01" db="EMBL/GenBank/DDBJ databases">
        <authorList>
            <person name="Corre E."/>
            <person name="Pelletier E."/>
            <person name="Niang G."/>
            <person name="Scheremetjew M."/>
            <person name="Finn R."/>
            <person name="Kale V."/>
            <person name="Holt S."/>
            <person name="Cochrane G."/>
            <person name="Meng A."/>
            <person name="Brown T."/>
            <person name="Cohen L."/>
        </authorList>
    </citation>
    <scope>NUCLEOTIDE SEQUENCE</scope>
    <source>
        <strain evidence="2">CCMP2058</strain>
    </source>
</reference>
<feature type="compositionally biased region" description="Polar residues" evidence="1">
    <location>
        <begin position="273"/>
        <end position="296"/>
    </location>
</feature>
<dbReference type="EMBL" id="HBEM01006455">
    <property type="protein sequence ID" value="CAD8437535.1"/>
    <property type="molecule type" value="Transcribed_RNA"/>
</dbReference>
<evidence type="ECO:0000256" key="1">
    <source>
        <dbReference type="SAM" id="MobiDB-lite"/>
    </source>
</evidence>
<sequence>MFALIAPIDLFRPFFERVGVTIRKILASLCSTLYDLRSYLLTQRNAKALRSMFSSESPWMSTMQSALVTLESFVQIIEPPQAVEIFGPGVLLPVIKFMCEQMAKEITANQGRKKVTLQLKTAYLPEYDSHIRKVLTLFIRLTAVLVHKWGTNVVEILRKTGGPTAPSLVLNLWIHHYKKMDAKTQKLTLLAMGKLLEARVQIVCVKAMAIGQCCSANFRPDYSDENKTPLKKGLQFVRNARKLLNPRNFQDKKVRQYVGRCCEDALRHGSSSKILLRVPTNSPSGGTRSAGSSPVSGSHGKLGFSQLTPPHVQPSRLNLNEVKNGPKRITSRRGSVTP</sequence>
<proteinExistence type="predicted"/>
<gene>
    <name evidence="2" type="ORF">LAMO00422_LOCUS4505</name>
</gene>
<name>A0A7S0CXX8_9EUKA</name>